<dbReference type="SUPFAM" id="SSF46785">
    <property type="entry name" value="Winged helix' DNA-binding domain"/>
    <property type="match status" value="1"/>
</dbReference>
<dbReference type="InterPro" id="IPR036388">
    <property type="entry name" value="WH-like_DNA-bd_sf"/>
</dbReference>
<dbReference type="AlphaFoldDB" id="A0A7L4PC88"/>
<dbReference type="InterPro" id="IPR036390">
    <property type="entry name" value="WH_DNA-bd_sf"/>
</dbReference>
<evidence type="ECO:0000313" key="2">
    <source>
        <dbReference type="EMBL" id="NYR16303.1"/>
    </source>
</evidence>
<organism evidence="2 3">
    <name type="scientific">Pyrobaculum arsenaticum</name>
    <dbReference type="NCBI Taxonomy" id="121277"/>
    <lineage>
        <taxon>Archaea</taxon>
        <taxon>Thermoproteota</taxon>
        <taxon>Thermoprotei</taxon>
        <taxon>Thermoproteales</taxon>
        <taxon>Thermoproteaceae</taxon>
        <taxon>Pyrobaculum</taxon>
    </lineage>
</organism>
<feature type="compositionally biased region" description="Polar residues" evidence="1">
    <location>
        <begin position="137"/>
        <end position="152"/>
    </location>
</feature>
<dbReference type="OMA" id="RIINYTM"/>
<evidence type="ECO:0000313" key="3">
    <source>
        <dbReference type="Proteomes" id="UP000554766"/>
    </source>
</evidence>
<reference evidence="2 3" key="1">
    <citation type="journal article" date="2020" name="Nat. Commun.">
        <title>The structures of two archaeal type IV pili illuminate evolutionary relationships.</title>
        <authorList>
            <person name="Wang F."/>
            <person name="Baquero D.P."/>
            <person name="Su Z."/>
            <person name="Beltran L.C."/>
            <person name="Prangishvili D."/>
            <person name="Krupovic M."/>
            <person name="Egelman E.H."/>
        </authorList>
    </citation>
    <scope>NUCLEOTIDE SEQUENCE [LARGE SCALE GENOMIC DNA]</scope>
    <source>
        <strain evidence="2 3">2GA</strain>
    </source>
</reference>
<dbReference type="InterPro" id="IPR011991">
    <property type="entry name" value="ArsR-like_HTH"/>
</dbReference>
<dbReference type="Pfam" id="PF13412">
    <property type="entry name" value="HTH_24"/>
    <property type="match status" value="1"/>
</dbReference>
<dbReference type="EMBL" id="JAAVJF010000005">
    <property type="protein sequence ID" value="NYR16303.1"/>
    <property type="molecule type" value="Genomic_DNA"/>
</dbReference>
<dbReference type="Gene3D" id="1.10.10.10">
    <property type="entry name" value="Winged helix-like DNA-binding domain superfamily/Winged helix DNA-binding domain"/>
    <property type="match status" value="1"/>
</dbReference>
<gene>
    <name evidence="2" type="ORF">HC235_10245</name>
</gene>
<sequence>MFWVITLFANGTVLLLFNATLVATVANISLPAPPASVPEVRLDGIPVPALIVNNSLVVPTGGQGVVTVRYVPRLGEADNLLYFNITTSDLFAIWVQRGVIAVPKLRIINYTMLNGDLLIVAKGPGVLAYAKPAPPVATQSAGTPRPTTTQSGGLFPSLTAPSATTSSTSLNNIATTAVTTSTSVPLTQPTTSSPVLSETSTTHQVVHTAQELTPFLLVAVAVAASALGFALYRKARMAPSATQLSEVDSEILAYLHKRGGAYEAQIARELSLPRTTVHRAVRRLAEQGLIKIEKRDGKNWLEPTGSS</sequence>
<comment type="caution">
    <text evidence="2">The sequence shown here is derived from an EMBL/GenBank/DDBJ whole genome shotgun (WGS) entry which is preliminary data.</text>
</comment>
<keyword evidence="3" id="KW-1185">Reference proteome</keyword>
<proteinExistence type="predicted"/>
<dbReference type="Proteomes" id="UP000554766">
    <property type="component" value="Unassembled WGS sequence"/>
</dbReference>
<protein>
    <submittedName>
        <fullName evidence="2">Winged helix-turn-helix transcriptional regulator</fullName>
    </submittedName>
</protein>
<dbReference type="CDD" id="cd00090">
    <property type="entry name" value="HTH_ARSR"/>
    <property type="match status" value="1"/>
</dbReference>
<feature type="region of interest" description="Disordered" evidence="1">
    <location>
        <begin position="135"/>
        <end position="155"/>
    </location>
</feature>
<accession>A0A7L4PC88</accession>
<dbReference type="GeneID" id="5055509"/>
<dbReference type="RefSeq" id="WP_011901232.1">
    <property type="nucleotide sequence ID" value="NZ_JAAVJF010000005.1"/>
</dbReference>
<evidence type="ECO:0000256" key="1">
    <source>
        <dbReference type="SAM" id="MobiDB-lite"/>
    </source>
</evidence>
<name>A0A7L4PC88_9CREN</name>